<evidence type="ECO:0000313" key="2">
    <source>
        <dbReference type="Proteomes" id="UP000228934"/>
    </source>
</evidence>
<organism evidence="1 2">
    <name type="scientific">Aquarana catesbeiana</name>
    <name type="common">American bullfrog</name>
    <name type="synonym">Rana catesbeiana</name>
    <dbReference type="NCBI Taxonomy" id="8400"/>
    <lineage>
        <taxon>Eukaryota</taxon>
        <taxon>Metazoa</taxon>
        <taxon>Chordata</taxon>
        <taxon>Craniata</taxon>
        <taxon>Vertebrata</taxon>
        <taxon>Euteleostomi</taxon>
        <taxon>Amphibia</taxon>
        <taxon>Batrachia</taxon>
        <taxon>Anura</taxon>
        <taxon>Neobatrachia</taxon>
        <taxon>Ranoidea</taxon>
        <taxon>Ranidae</taxon>
        <taxon>Aquarana</taxon>
    </lineage>
</organism>
<name>A0A2G9RC87_AQUCT</name>
<dbReference type="OrthoDB" id="5894at2759"/>
<proteinExistence type="predicted"/>
<evidence type="ECO:0000313" key="1">
    <source>
        <dbReference type="EMBL" id="PIO25489.1"/>
    </source>
</evidence>
<protein>
    <submittedName>
        <fullName evidence="1">Uncharacterized protein</fullName>
    </submittedName>
</protein>
<accession>A0A2G9RC87</accession>
<dbReference type="AlphaFoldDB" id="A0A2G9RC87"/>
<dbReference type="EMBL" id="KV949433">
    <property type="protein sequence ID" value="PIO25489.1"/>
    <property type="molecule type" value="Genomic_DNA"/>
</dbReference>
<sequence length="95" mass="11069">MFVPLLKECSQTRVFPNYWHPLIRSEASLKWPLHTSLACRGHLILKEAYSPLFNMVVFKTVYQMSLMSVKEMKICAFIYEMRESSADFIIQSCAS</sequence>
<dbReference type="Proteomes" id="UP000228934">
    <property type="component" value="Unassembled WGS sequence"/>
</dbReference>
<keyword evidence="2" id="KW-1185">Reference proteome</keyword>
<reference evidence="2" key="1">
    <citation type="journal article" date="2017" name="Nat. Commun.">
        <title>The North American bullfrog draft genome provides insight into hormonal regulation of long noncoding RNA.</title>
        <authorList>
            <person name="Hammond S.A."/>
            <person name="Warren R.L."/>
            <person name="Vandervalk B.P."/>
            <person name="Kucuk E."/>
            <person name="Khan H."/>
            <person name="Gibb E.A."/>
            <person name="Pandoh P."/>
            <person name="Kirk H."/>
            <person name="Zhao Y."/>
            <person name="Jones M."/>
            <person name="Mungall A.J."/>
            <person name="Coope R."/>
            <person name="Pleasance S."/>
            <person name="Moore R.A."/>
            <person name="Holt R.A."/>
            <person name="Round J.M."/>
            <person name="Ohora S."/>
            <person name="Walle B.V."/>
            <person name="Veldhoen N."/>
            <person name="Helbing C.C."/>
            <person name="Birol I."/>
        </authorList>
    </citation>
    <scope>NUCLEOTIDE SEQUENCE [LARGE SCALE GENOMIC DNA]</scope>
</reference>
<gene>
    <name evidence="1" type="ORF">AB205_0135180</name>
</gene>